<keyword evidence="3" id="KW-1185">Reference proteome</keyword>
<dbReference type="AlphaFoldDB" id="A0A4Y2PEN4"/>
<comment type="caution">
    <text evidence="2">The sequence shown here is derived from an EMBL/GenBank/DDBJ whole genome shotgun (WGS) entry which is preliminary data.</text>
</comment>
<dbReference type="InterPro" id="IPR054722">
    <property type="entry name" value="PolX-like_BBD"/>
</dbReference>
<dbReference type="OrthoDB" id="413361at2759"/>
<feature type="domain" description="Retrovirus-related Pol polyprotein from transposon TNT 1-94-like beta-barrel" evidence="1">
    <location>
        <begin position="112"/>
        <end position="191"/>
    </location>
</feature>
<organism evidence="2 3">
    <name type="scientific">Araneus ventricosus</name>
    <name type="common">Orbweaver spider</name>
    <name type="synonym">Epeira ventricosa</name>
    <dbReference type="NCBI Taxonomy" id="182803"/>
    <lineage>
        <taxon>Eukaryota</taxon>
        <taxon>Metazoa</taxon>
        <taxon>Ecdysozoa</taxon>
        <taxon>Arthropoda</taxon>
        <taxon>Chelicerata</taxon>
        <taxon>Arachnida</taxon>
        <taxon>Araneae</taxon>
        <taxon>Araneomorphae</taxon>
        <taxon>Entelegynae</taxon>
        <taxon>Araneoidea</taxon>
        <taxon>Araneidae</taxon>
        <taxon>Araneus</taxon>
    </lineage>
</organism>
<gene>
    <name evidence="2" type="ORF">AVEN_24306_1</name>
</gene>
<proteinExistence type="predicted"/>
<accession>A0A4Y2PEN4</accession>
<evidence type="ECO:0000313" key="3">
    <source>
        <dbReference type="Proteomes" id="UP000499080"/>
    </source>
</evidence>
<evidence type="ECO:0000313" key="2">
    <source>
        <dbReference type="EMBL" id="GBN49433.1"/>
    </source>
</evidence>
<dbReference type="Pfam" id="PF22936">
    <property type="entry name" value="Pol_BBD"/>
    <property type="match status" value="1"/>
</dbReference>
<evidence type="ECO:0000259" key="1">
    <source>
        <dbReference type="Pfam" id="PF22936"/>
    </source>
</evidence>
<reference evidence="2 3" key="1">
    <citation type="journal article" date="2019" name="Sci. Rep.">
        <title>Orb-weaving spider Araneus ventricosus genome elucidates the spidroin gene catalogue.</title>
        <authorList>
            <person name="Kono N."/>
            <person name="Nakamura H."/>
            <person name="Ohtoshi R."/>
            <person name="Moran D.A.P."/>
            <person name="Shinohara A."/>
            <person name="Yoshida Y."/>
            <person name="Fujiwara M."/>
            <person name="Mori M."/>
            <person name="Tomita M."/>
            <person name="Arakawa K."/>
        </authorList>
    </citation>
    <scope>NUCLEOTIDE SEQUENCE [LARGE SCALE GENOMIC DNA]</scope>
</reference>
<protein>
    <recommendedName>
        <fullName evidence="1">Retrovirus-related Pol polyprotein from transposon TNT 1-94-like beta-barrel domain-containing protein</fullName>
    </recommendedName>
</protein>
<name>A0A4Y2PEN4_ARAVE</name>
<sequence length="221" mass="24840">MEHPCVLCLSAGFTEKGVGPLLASWLRLPKKWNLYWCRIGLVYLLHHKPGSSLLSLTSKFCRLKASECFSCGKAEHYKRDYPVSKTAADSGAKHSVYVITFAAGTVKEDKFIIEYGATSHLCSRKQWFSSLEPASGIIKYASKSAVIEIEGIGIIRGEISNNDHLNLKDVLYVPNLNGQFVSVKKIEAAGFYVIFKIEEAFFLKKKTSVYYSFTEIIMEYI</sequence>
<dbReference type="PANTHER" id="PTHR47592">
    <property type="entry name" value="PBF68 PROTEIN"/>
    <property type="match status" value="1"/>
</dbReference>
<dbReference type="Proteomes" id="UP000499080">
    <property type="component" value="Unassembled WGS sequence"/>
</dbReference>
<dbReference type="EMBL" id="BGPR01011071">
    <property type="protein sequence ID" value="GBN49433.1"/>
    <property type="molecule type" value="Genomic_DNA"/>
</dbReference>